<reference evidence="2 3" key="1">
    <citation type="submission" date="2020-10" db="EMBL/GenBank/DDBJ databases">
        <title>Pygocentrus nattereri (red-bellied piranha) genome, fPygNat1, primary haplotype.</title>
        <authorList>
            <person name="Myers G."/>
            <person name="Meyer A."/>
            <person name="Karagic N."/>
            <person name="Pippel M."/>
            <person name="Winkler S."/>
            <person name="Tracey A."/>
            <person name="Wood J."/>
            <person name="Formenti G."/>
            <person name="Howe K."/>
            <person name="Fedrigo O."/>
            <person name="Jarvis E.D."/>
        </authorList>
    </citation>
    <scope>NUCLEOTIDE SEQUENCE [LARGE SCALE GENOMIC DNA]</scope>
</reference>
<protein>
    <submittedName>
        <fullName evidence="2">Uncharacterized protein</fullName>
    </submittedName>
</protein>
<proteinExistence type="predicted"/>
<dbReference type="AlphaFoldDB" id="A0AAR2IHG6"/>
<name>A0AAR2IHG6_PYGNA</name>
<feature type="compositionally biased region" description="Low complexity" evidence="1">
    <location>
        <begin position="88"/>
        <end position="104"/>
    </location>
</feature>
<feature type="compositionally biased region" description="Basic and acidic residues" evidence="1">
    <location>
        <begin position="33"/>
        <end position="47"/>
    </location>
</feature>
<feature type="compositionally biased region" description="Basic and acidic residues" evidence="1">
    <location>
        <begin position="177"/>
        <end position="207"/>
    </location>
</feature>
<dbReference type="InterPro" id="IPR027971">
    <property type="entry name" value="EPOP"/>
</dbReference>
<evidence type="ECO:0000313" key="3">
    <source>
        <dbReference type="Proteomes" id="UP001501920"/>
    </source>
</evidence>
<feature type="compositionally biased region" description="Low complexity" evidence="1">
    <location>
        <begin position="55"/>
        <end position="81"/>
    </location>
</feature>
<dbReference type="Ensembl" id="ENSPNAT00000084730.1">
    <property type="protein sequence ID" value="ENSPNAP00000038558.1"/>
    <property type="gene ID" value="ENSPNAG00000033677.1"/>
</dbReference>
<evidence type="ECO:0000256" key="1">
    <source>
        <dbReference type="SAM" id="MobiDB-lite"/>
    </source>
</evidence>
<feature type="region of interest" description="Disordered" evidence="1">
    <location>
        <begin position="12"/>
        <end position="216"/>
    </location>
</feature>
<dbReference type="Proteomes" id="UP001501920">
    <property type="component" value="Chromosome 24"/>
</dbReference>
<sequence>RCRSTGATCASCASSNARSSPGRTWRPCTCPARRREAAARGGRESARRSARRGRCGPAGARRSARCPGCTARRSRTTSAARRGGGAAAGADVGARAGSLPTQARRTTRRRTTTTTTTMTTKSASRARRPTTAATRRTARPGPTRARPAAASPRRASKGECRNGARVRKSHRVPVWGKKTESAAKAGVKADRSPHCASHEGSGEEWTNHGKRGRPTSGLKRPFNFMANFPSPPSLIVGNDGDLSPAYSLSSFRNKQLPHCSHPVWTWQLGACVVPPPLSLRGWDYNLVPT</sequence>
<keyword evidence="3" id="KW-1185">Reference proteome</keyword>
<dbReference type="PANTHER" id="PTHR23187:SF4">
    <property type="entry name" value="SKI_DACH DOMAIN-CONTAINING PROTEIN 1"/>
    <property type="match status" value="1"/>
</dbReference>
<organism evidence="2 3">
    <name type="scientific">Pygocentrus nattereri</name>
    <name type="common">Red-bellied piranha</name>
    <dbReference type="NCBI Taxonomy" id="42514"/>
    <lineage>
        <taxon>Eukaryota</taxon>
        <taxon>Metazoa</taxon>
        <taxon>Chordata</taxon>
        <taxon>Craniata</taxon>
        <taxon>Vertebrata</taxon>
        <taxon>Euteleostomi</taxon>
        <taxon>Actinopterygii</taxon>
        <taxon>Neopterygii</taxon>
        <taxon>Teleostei</taxon>
        <taxon>Ostariophysi</taxon>
        <taxon>Characiformes</taxon>
        <taxon>Characoidei</taxon>
        <taxon>Pygocentrus</taxon>
    </lineage>
</organism>
<dbReference type="Pfam" id="PF15223">
    <property type="entry name" value="EPOP"/>
    <property type="match status" value="1"/>
</dbReference>
<feature type="compositionally biased region" description="Low complexity" evidence="1">
    <location>
        <begin position="112"/>
        <end position="153"/>
    </location>
</feature>
<reference evidence="2" key="3">
    <citation type="submission" date="2025-09" db="UniProtKB">
        <authorList>
            <consortium name="Ensembl"/>
        </authorList>
    </citation>
    <scope>IDENTIFICATION</scope>
</reference>
<dbReference type="InterPro" id="IPR052119">
    <property type="entry name" value="ElonginBC-PRC2_ViralRestrict"/>
</dbReference>
<reference evidence="2" key="2">
    <citation type="submission" date="2025-08" db="UniProtKB">
        <authorList>
            <consortium name="Ensembl"/>
        </authorList>
    </citation>
    <scope>IDENTIFICATION</scope>
</reference>
<gene>
    <name evidence="2" type="primary">TAFA5</name>
</gene>
<evidence type="ECO:0000313" key="2">
    <source>
        <dbReference type="Ensembl" id="ENSPNAP00000038558.1"/>
    </source>
</evidence>
<accession>A0AAR2IHG6</accession>
<dbReference type="GeneTree" id="ENSGT00960000189742"/>
<dbReference type="PANTHER" id="PTHR23187">
    <property type="entry name" value="FLJ44216 PROTEIN-RELATED"/>
    <property type="match status" value="1"/>
</dbReference>